<name>A0A0P7Z6K8_9GAMM</name>
<dbReference type="PATRIC" id="fig|1305731.5.peg.2583"/>
<feature type="transmembrane region" description="Helical" evidence="2">
    <location>
        <begin position="50"/>
        <end position="76"/>
    </location>
</feature>
<organism evidence="3 4">
    <name type="scientific">Marinobacter excellens HL-55</name>
    <dbReference type="NCBI Taxonomy" id="1305731"/>
    <lineage>
        <taxon>Bacteria</taxon>
        <taxon>Pseudomonadati</taxon>
        <taxon>Pseudomonadota</taxon>
        <taxon>Gammaproteobacteria</taxon>
        <taxon>Pseudomonadales</taxon>
        <taxon>Marinobacteraceae</taxon>
        <taxon>Marinobacter</taxon>
    </lineage>
</organism>
<dbReference type="Proteomes" id="UP000050416">
    <property type="component" value="Unassembled WGS sequence"/>
</dbReference>
<accession>A0A0P7Z6K8</accession>
<dbReference type="STRING" id="1305731.GCA_000934705_01268"/>
<sequence>MSDVAEHKNSEQPKKPGKPGFLKILQTVFAGALGVQSEKRRQEDFSSHSAVPYIVAGLLFGVAFVGGLILVVQLVLASQ</sequence>
<keyword evidence="2" id="KW-0472">Membrane</keyword>
<keyword evidence="2" id="KW-0812">Transmembrane</keyword>
<evidence type="ECO:0000313" key="3">
    <source>
        <dbReference type="EMBL" id="KPQ30140.1"/>
    </source>
</evidence>
<keyword evidence="2" id="KW-1133">Transmembrane helix</keyword>
<dbReference type="OrthoDB" id="5625885at2"/>
<reference evidence="3 4" key="1">
    <citation type="submission" date="2015-09" db="EMBL/GenBank/DDBJ databases">
        <title>Identification and resolution of microdiversity through metagenomic sequencing of parallel consortia.</title>
        <authorList>
            <person name="Nelson W.C."/>
            <person name="Romine M.F."/>
            <person name="Lindemann S.R."/>
        </authorList>
    </citation>
    <scope>NUCLEOTIDE SEQUENCE [LARGE SCALE GENOMIC DNA]</scope>
    <source>
        <strain evidence="3">HL-55</strain>
    </source>
</reference>
<feature type="compositionally biased region" description="Basic and acidic residues" evidence="1">
    <location>
        <begin position="1"/>
        <end position="14"/>
    </location>
</feature>
<evidence type="ECO:0000313" key="4">
    <source>
        <dbReference type="Proteomes" id="UP000050416"/>
    </source>
</evidence>
<dbReference type="InterPro" id="IPR021344">
    <property type="entry name" value="DUF2970"/>
</dbReference>
<evidence type="ECO:0000256" key="2">
    <source>
        <dbReference type="SAM" id="Phobius"/>
    </source>
</evidence>
<dbReference type="AlphaFoldDB" id="A0A0P7Z6K8"/>
<dbReference type="Pfam" id="PF11174">
    <property type="entry name" value="DUF2970"/>
    <property type="match status" value="1"/>
</dbReference>
<evidence type="ECO:0008006" key="5">
    <source>
        <dbReference type="Google" id="ProtNLM"/>
    </source>
</evidence>
<protein>
    <recommendedName>
        <fullName evidence="5">DUF2970 domain-containing protein</fullName>
    </recommendedName>
</protein>
<evidence type="ECO:0000256" key="1">
    <source>
        <dbReference type="SAM" id="MobiDB-lite"/>
    </source>
</evidence>
<comment type="caution">
    <text evidence="3">The sequence shown here is derived from an EMBL/GenBank/DDBJ whole genome shotgun (WGS) entry which is preliminary data.</text>
</comment>
<proteinExistence type="predicted"/>
<feature type="region of interest" description="Disordered" evidence="1">
    <location>
        <begin position="1"/>
        <end position="20"/>
    </location>
</feature>
<gene>
    <name evidence="3" type="ORF">HLUCCX14_03385</name>
</gene>
<dbReference type="EMBL" id="LJZQ01000003">
    <property type="protein sequence ID" value="KPQ30140.1"/>
    <property type="molecule type" value="Genomic_DNA"/>
</dbReference>